<dbReference type="OrthoDB" id="6500128at2759"/>
<evidence type="ECO:0000256" key="2">
    <source>
        <dbReference type="ARBA" id="ARBA00022448"/>
    </source>
</evidence>
<keyword evidence="11" id="KW-1185">Reference proteome</keyword>
<dbReference type="PROSITE" id="PS00211">
    <property type="entry name" value="ABC_TRANSPORTER_1"/>
    <property type="match status" value="1"/>
</dbReference>
<dbReference type="EMBL" id="CAJPWZ010000931">
    <property type="protein sequence ID" value="CAG2203752.1"/>
    <property type="molecule type" value="Genomic_DNA"/>
</dbReference>
<dbReference type="InterPro" id="IPR017871">
    <property type="entry name" value="ABC_transporter-like_CS"/>
</dbReference>
<comment type="subcellular location">
    <subcellularLocation>
        <location evidence="1">Endomembrane system</location>
        <topology evidence="1">Multi-pass membrane protein</topology>
    </subcellularLocation>
</comment>
<evidence type="ECO:0000256" key="3">
    <source>
        <dbReference type="ARBA" id="ARBA00022692"/>
    </source>
</evidence>
<dbReference type="GO" id="GO:0016887">
    <property type="term" value="F:ATP hydrolysis activity"/>
    <property type="evidence" value="ECO:0007669"/>
    <property type="project" value="InterPro"/>
</dbReference>
<dbReference type="InterPro" id="IPR050173">
    <property type="entry name" value="ABC_transporter_C-like"/>
</dbReference>
<keyword evidence="5" id="KW-0547">Nucleotide-binding</keyword>
<keyword evidence="6" id="KW-0067">ATP-binding</keyword>
<keyword evidence="7" id="KW-1133">Transmembrane helix</keyword>
<gene>
    <name evidence="10" type="ORF">MEDL_18266</name>
</gene>
<dbReference type="Pfam" id="PF00005">
    <property type="entry name" value="ABC_tran"/>
    <property type="match status" value="1"/>
</dbReference>
<evidence type="ECO:0000256" key="6">
    <source>
        <dbReference type="ARBA" id="ARBA00022840"/>
    </source>
</evidence>
<protein>
    <submittedName>
        <fullName evidence="10">ABCC3</fullName>
    </submittedName>
</protein>
<dbReference type="CDD" id="cd03250">
    <property type="entry name" value="ABCC_MRP_domain1"/>
    <property type="match status" value="1"/>
</dbReference>
<evidence type="ECO:0000259" key="9">
    <source>
        <dbReference type="PROSITE" id="PS50893"/>
    </source>
</evidence>
<dbReference type="GO" id="GO:0005524">
    <property type="term" value="F:ATP binding"/>
    <property type="evidence" value="ECO:0007669"/>
    <property type="project" value="UniProtKB-KW"/>
</dbReference>
<dbReference type="SUPFAM" id="SSF52540">
    <property type="entry name" value="P-loop containing nucleoside triphosphate hydrolases"/>
    <property type="match status" value="1"/>
</dbReference>
<dbReference type="PANTHER" id="PTHR24223">
    <property type="entry name" value="ATP-BINDING CASSETTE SUB-FAMILY C"/>
    <property type="match status" value="1"/>
</dbReference>
<dbReference type="InterPro" id="IPR027417">
    <property type="entry name" value="P-loop_NTPase"/>
</dbReference>
<dbReference type="Proteomes" id="UP000683360">
    <property type="component" value="Unassembled WGS sequence"/>
</dbReference>
<evidence type="ECO:0000256" key="4">
    <source>
        <dbReference type="ARBA" id="ARBA00022737"/>
    </source>
</evidence>
<evidence type="ECO:0000313" key="10">
    <source>
        <dbReference type="EMBL" id="CAG2203752.1"/>
    </source>
</evidence>
<evidence type="ECO:0000256" key="1">
    <source>
        <dbReference type="ARBA" id="ARBA00004127"/>
    </source>
</evidence>
<organism evidence="10 11">
    <name type="scientific">Mytilus edulis</name>
    <name type="common">Blue mussel</name>
    <dbReference type="NCBI Taxonomy" id="6550"/>
    <lineage>
        <taxon>Eukaryota</taxon>
        <taxon>Metazoa</taxon>
        <taxon>Spiralia</taxon>
        <taxon>Lophotrochozoa</taxon>
        <taxon>Mollusca</taxon>
        <taxon>Bivalvia</taxon>
        <taxon>Autobranchia</taxon>
        <taxon>Pteriomorphia</taxon>
        <taxon>Mytilida</taxon>
        <taxon>Mytiloidea</taxon>
        <taxon>Mytilidae</taxon>
        <taxon>Mytilinae</taxon>
        <taxon>Mytilus</taxon>
    </lineage>
</organism>
<proteinExistence type="predicted"/>
<sequence length="299" mass="33512">MEKLAGEVRVKGSVAYVSQEAWIQNLTVKDNILYGHTFNERKYNRVIEGCCLKTDFEILTAGDMTEIGERGINVSGGQKQRINVARAVYSNSDIYLLDDPLSAVDSHVGQELFKKVIGPEGMLRHKTRILVTHGVHWLPKVDDIIVMDNGRISERGTFQQLLQHNGPFAQFLQIYLLHDDAPEEENDTEISKIKDEIWDQVESVTSEGGLTTDDSVFMQGGLSRRKSKLLLKHGSLIHLERSLSAAVMIKATMAMRERNLRESKASMSKKSLKTGIPESTEGQLIKEETAQEGSVIFLI</sequence>
<dbReference type="PANTHER" id="PTHR24223:SF443">
    <property type="entry name" value="MULTIDRUG-RESISTANCE LIKE PROTEIN 1, ISOFORM I"/>
    <property type="match status" value="1"/>
</dbReference>
<dbReference type="Gene3D" id="3.40.50.300">
    <property type="entry name" value="P-loop containing nucleotide triphosphate hydrolases"/>
    <property type="match status" value="1"/>
</dbReference>
<reference evidence="10" key="1">
    <citation type="submission" date="2021-03" db="EMBL/GenBank/DDBJ databases">
        <authorList>
            <person name="Bekaert M."/>
        </authorList>
    </citation>
    <scope>NUCLEOTIDE SEQUENCE</scope>
</reference>
<dbReference type="FunFam" id="3.40.50.300:FF:000997">
    <property type="entry name" value="Multidrug resistance-associated protein 1"/>
    <property type="match status" value="1"/>
</dbReference>
<comment type="caution">
    <text evidence="10">The sequence shown here is derived from an EMBL/GenBank/DDBJ whole genome shotgun (WGS) entry which is preliminary data.</text>
</comment>
<feature type="domain" description="ABC transporter" evidence="9">
    <location>
        <begin position="1"/>
        <end position="174"/>
    </location>
</feature>
<keyword evidence="8" id="KW-0472">Membrane</keyword>
<evidence type="ECO:0000256" key="7">
    <source>
        <dbReference type="ARBA" id="ARBA00022989"/>
    </source>
</evidence>
<dbReference type="AlphaFoldDB" id="A0A8S3RF89"/>
<dbReference type="PROSITE" id="PS50893">
    <property type="entry name" value="ABC_TRANSPORTER_2"/>
    <property type="match status" value="1"/>
</dbReference>
<accession>A0A8S3RF89</accession>
<keyword evidence="4" id="KW-0677">Repeat</keyword>
<evidence type="ECO:0000256" key="5">
    <source>
        <dbReference type="ARBA" id="ARBA00022741"/>
    </source>
</evidence>
<dbReference type="GO" id="GO:0016020">
    <property type="term" value="C:membrane"/>
    <property type="evidence" value="ECO:0007669"/>
    <property type="project" value="TreeGrafter"/>
</dbReference>
<evidence type="ECO:0000256" key="8">
    <source>
        <dbReference type="ARBA" id="ARBA00023136"/>
    </source>
</evidence>
<keyword evidence="3" id="KW-0812">Transmembrane</keyword>
<evidence type="ECO:0000313" key="11">
    <source>
        <dbReference type="Proteomes" id="UP000683360"/>
    </source>
</evidence>
<keyword evidence="2" id="KW-0813">Transport</keyword>
<dbReference type="InterPro" id="IPR003439">
    <property type="entry name" value="ABC_transporter-like_ATP-bd"/>
</dbReference>
<dbReference type="GO" id="GO:0012505">
    <property type="term" value="C:endomembrane system"/>
    <property type="evidence" value="ECO:0007669"/>
    <property type="project" value="UniProtKB-SubCell"/>
</dbReference>
<dbReference type="GO" id="GO:0042626">
    <property type="term" value="F:ATPase-coupled transmembrane transporter activity"/>
    <property type="evidence" value="ECO:0007669"/>
    <property type="project" value="TreeGrafter"/>
</dbReference>
<name>A0A8S3RF89_MYTED</name>